<reference evidence="1 2" key="2">
    <citation type="journal article" date="2022" name="Mol. Ecol. Resour.">
        <title>The genomes of chicory, endive, great burdock and yacon provide insights into Asteraceae paleo-polyploidization history and plant inulin production.</title>
        <authorList>
            <person name="Fan W."/>
            <person name="Wang S."/>
            <person name="Wang H."/>
            <person name="Wang A."/>
            <person name="Jiang F."/>
            <person name="Liu H."/>
            <person name="Zhao H."/>
            <person name="Xu D."/>
            <person name="Zhang Y."/>
        </authorList>
    </citation>
    <scope>NUCLEOTIDE SEQUENCE [LARGE SCALE GENOMIC DNA]</scope>
    <source>
        <strain evidence="2">cv. Niubang</strain>
    </source>
</reference>
<evidence type="ECO:0000313" key="2">
    <source>
        <dbReference type="Proteomes" id="UP001055879"/>
    </source>
</evidence>
<evidence type="ECO:0000313" key="1">
    <source>
        <dbReference type="EMBL" id="KAI3758441.1"/>
    </source>
</evidence>
<reference evidence="2" key="1">
    <citation type="journal article" date="2022" name="Mol. Ecol. Resour.">
        <title>The genomes of chicory, endive, great burdock and yacon provide insights into Asteraceae palaeo-polyploidization history and plant inulin production.</title>
        <authorList>
            <person name="Fan W."/>
            <person name="Wang S."/>
            <person name="Wang H."/>
            <person name="Wang A."/>
            <person name="Jiang F."/>
            <person name="Liu H."/>
            <person name="Zhao H."/>
            <person name="Xu D."/>
            <person name="Zhang Y."/>
        </authorList>
    </citation>
    <scope>NUCLEOTIDE SEQUENCE [LARGE SCALE GENOMIC DNA]</scope>
    <source>
        <strain evidence="2">cv. Niubang</strain>
    </source>
</reference>
<gene>
    <name evidence="1" type="ORF">L6452_06004</name>
</gene>
<sequence>MLSILFSNINNESNSFCSDFKQLQISVSAKTYSAVKNTAACFAVKLRCISKLLPPSNCTKFTYLKFLASNAEDCSIIAKGGTIDEVPEAVELILTKLVVEFNSEELL</sequence>
<dbReference type="EMBL" id="CM042048">
    <property type="protein sequence ID" value="KAI3758441.1"/>
    <property type="molecule type" value="Genomic_DNA"/>
</dbReference>
<name>A0ACB9EJ11_ARCLA</name>
<dbReference type="Proteomes" id="UP001055879">
    <property type="component" value="Linkage Group LG02"/>
</dbReference>
<protein>
    <submittedName>
        <fullName evidence="1">Uncharacterized protein</fullName>
    </submittedName>
</protein>
<comment type="caution">
    <text evidence="1">The sequence shown here is derived from an EMBL/GenBank/DDBJ whole genome shotgun (WGS) entry which is preliminary data.</text>
</comment>
<accession>A0ACB9EJ11</accession>
<proteinExistence type="predicted"/>
<organism evidence="1 2">
    <name type="scientific">Arctium lappa</name>
    <name type="common">Greater burdock</name>
    <name type="synonym">Lappa major</name>
    <dbReference type="NCBI Taxonomy" id="4217"/>
    <lineage>
        <taxon>Eukaryota</taxon>
        <taxon>Viridiplantae</taxon>
        <taxon>Streptophyta</taxon>
        <taxon>Embryophyta</taxon>
        <taxon>Tracheophyta</taxon>
        <taxon>Spermatophyta</taxon>
        <taxon>Magnoliopsida</taxon>
        <taxon>eudicotyledons</taxon>
        <taxon>Gunneridae</taxon>
        <taxon>Pentapetalae</taxon>
        <taxon>asterids</taxon>
        <taxon>campanulids</taxon>
        <taxon>Asterales</taxon>
        <taxon>Asteraceae</taxon>
        <taxon>Carduoideae</taxon>
        <taxon>Cardueae</taxon>
        <taxon>Arctiinae</taxon>
        <taxon>Arctium</taxon>
    </lineage>
</organism>
<keyword evidence="2" id="KW-1185">Reference proteome</keyword>